<evidence type="ECO:0000256" key="2">
    <source>
        <dbReference type="ARBA" id="ARBA00022529"/>
    </source>
</evidence>
<dbReference type="GO" id="GO:0031640">
    <property type="term" value="P:killing of cells of another organism"/>
    <property type="evidence" value="ECO:0007669"/>
    <property type="project" value="UniProtKB-KW"/>
</dbReference>
<keyword evidence="4 6" id="KW-0378">Hydrolase</keyword>
<dbReference type="Gene3D" id="1.10.530.40">
    <property type="match status" value="1"/>
</dbReference>
<evidence type="ECO:0000256" key="3">
    <source>
        <dbReference type="ARBA" id="ARBA00022638"/>
    </source>
</evidence>
<comment type="caution">
    <text evidence="8">The sequence shown here is derived from an EMBL/GenBank/DDBJ whole genome shotgun (WGS) entry which is preliminary data.</text>
</comment>
<organism evidence="8 9">
    <name type="scientific">Asticcacaulis endophyticus</name>
    <dbReference type="NCBI Taxonomy" id="1395890"/>
    <lineage>
        <taxon>Bacteria</taxon>
        <taxon>Pseudomonadati</taxon>
        <taxon>Pseudomonadota</taxon>
        <taxon>Alphaproteobacteria</taxon>
        <taxon>Caulobacterales</taxon>
        <taxon>Caulobacteraceae</taxon>
        <taxon>Asticcacaulis</taxon>
    </lineage>
</organism>
<evidence type="ECO:0000313" key="8">
    <source>
        <dbReference type="EMBL" id="GGZ21648.1"/>
    </source>
</evidence>
<evidence type="ECO:0000256" key="7">
    <source>
        <dbReference type="SAM" id="SignalP"/>
    </source>
</evidence>
<evidence type="ECO:0000313" key="9">
    <source>
        <dbReference type="Proteomes" id="UP000662572"/>
    </source>
</evidence>
<reference evidence="8" key="1">
    <citation type="journal article" date="2014" name="Int. J. Syst. Evol. Microbiol.">
        <title>Complete genome sequence of Corynebacterium casei LMG S-19264T (=DSM 44701T), isolated from a smear-ripened cheese.</title>
        <authorList>
            <consortium name="US DOE Joint Genome Institute (JGI-PGF)"/>
            <person name="Walter F."/>
            <person name="Albersmeier A."/>
            <person name="Kalinowski J."/>
            <person name="Ruckert C."/>
        </authorList>
    </citation>
    <scope>NUCLEOTIDE SEQUENCE</scope>
    <source>
        <strain evidence="8">KCTC 32296</strain>
    </source>
</reference>
<keyword evidence="9" id="KW-1185">Reference proteome</keyword>
<dbReference type="PANTHER" id="PTHR38107:SF3">
    <property type="entry name" value="LYSOZYME RRRD-RELATED"/>
    <property type="match status" value="1"/>
</dbReference>
<keyword evidence="5 6" id="KW-0326">Glycosidase</keyword>
<evidence type="ECO:0000256" key="6">
    <source>
        <dbReference type="RuleBase" id="RU003788"/>
    </source>
</evidence>
<comment type="catalytic activity">
    <reaction evidence="1 6">
        <text>Hydrolysis of (1-&gt;4)-beta-linkages between N-acetylmuramic acid and N-acetyl-D-glucosamine residues in a peptidoglycan and between N-acetyl-D-glucosamine residues in chitodextrins.</text>
        <dbReference type="EC" id="3.2.1.17"/>
    </reaction>
</comment>
<keyword evidence="2 6" id="KW-0929">Antimicrobial</keyword>
<comment type="similarity">
    <text evidence="6">Belongs to the glycosyl hydrolase 24 family.</text>
</comment>
<protein>
    <recommendedName>
        <fullName evidence="6">Lysozyme</fullName>
        <ecNumber evidence="6">3.2.1.17</ecNumber>
    </recommendedName>
</protein>
<dbReference type="AlphaFoldDB" id="A0A918PSZ1"/>
<dbReference type="Proteomes" id="UP000662572">
    <property type="component" value="Unassembled WGS sequence"/>
</dbReference>
<dbReference type="GO" id="GO:0016998">
    <property type="term" value="P:cell wall macromolecule catabolic process"/>
    <property type="evidence" value="ECO:0007669"/>
    <property type="project" value="InterPro"/>
</dbReference>
<dbReference type="InterPro" id="IPR034690">
    <property type="entry name" value="Endolysin_T4_type"/>
</dbReference>
<dbReference type="GO" id="GO:0009253">
    <property type="term" value="P:peptidoglycan catabolic process"/>
    <property type="evidence" value="ECO:0007669"/>
    <property type="project" value="InterPro"/>
</dbReference>
<gene>
    <name evidence="8" type="ORF">GCM10011273_03010</name>
</gene>
<feature type="signal peptide" evidence="7">
    <location>
        <begin position="1"/>
        <end position="26"/>
    </location>
</feature>
<dbReference type="EC" id="3.2.1.17" evidence="6"/>
<dbReference type="GO" id="GO:0003796">
    <property type="term" value="F:lysozyme activity"/>
    <property type="evidence" value="ECO:0007669"/>
    <property type="project" value="UniProtKB-EC"/>
</dbReference>
<name>A0A918PSZ1_9CAUL</name>
<accession>A0A918PSZ1</accession>
<dbReference type="EMBL" id="BMZB01000001">
    <property type="protein sequence ID" value="GGZ21648.1"/>
    <property type="molecule type" value="Genomic_DNA"/>
</dbReference>
<reference evidence="8" key="2">
    <citation type="submission" date="2020-09" db="EMBL/GenBank/DDBJ databases">
        <authorList>
            <person name="Sun Q."/>
            <person name="Kim S."/>
        </authorList>
    </citation>
    <scope>NUCLEOTIDE SEQUENCE</scope>
    <source>
        <strain evidence="8">KCTC 32296</strain>
    </source>
</reference>
<keyword evidence="7" id="KW-0732">Signal</keyword>
<evidence type="ECO:0000256" key="1">
    <source>
        <dbReference type="ARBA" id="ARBA00000632"/>
    </source>
</evidence>
<dbReference type="HAMAP" id="MF_04110">
    <property type="entry name" value="ENDOLYSIN_T4"/>
    <property type="match status" value="1"/>
</dbReference>
<dbReference type="InterPro" id="IPR023346">
    <property type="entry name" value="Lysozyme-like_dom_sf"/>
</dbReference>
<evidence type="ECO:0000256" key="4">
    <source>
        <dbReference type="ARBA" id="ARBA00022801"/>
    </source>
</evidence>
<dbReference type="Pfam" id="PF00959">
    <property type="entry name" value="Phage_lysozyme"/>
    <property type="match status" value="1"/>
</dbReference>
<dbReference type="SUPFAM" id="SSF53955">
    <property type="entry name" value="Lysozyme-like"/>
    <property type="match status" value="1"/>
</dbReference>
<dbReference type="InterPro" id="IPR002196">
    <property type="entry name" value="Glyco_hydro_24"/>
</dbReference>
<sequence>MKQPVNLKGKLAAGATGLMVMSLSVAGVELHTQLEGNKLTAYADPATKADPWTICGGATGWITVDGKRIRVVKGLTLTAKQCEAVNHEIAEDARAILNTCVTRPLNQNQSNGLILFTINVGPAACTSTAIKRVNAGDFFGAAKALLAWSCAPTKDPRYPFAHCGPRKRQMPGLLSRRKLEASLLNTPVLPFQRSLMGNIAAANAKLLEDAQ</sequence>
<keyword evidence="3 6" id="KW-0081">Bacteriolytic enzyme</keyword>
<feature type="chain" id="PRO_5036949612" description="Lysozyme" evidence="7">
    <location>
        <begin position="27"/>
        <end position="211"/>
    </location>
</feature>
<dbReference type="GO" id="GO:0042742">
    <property type="term" value="P:defense response to bacterium"/>
    <property type="evidence" value="ECO:0007669"/>
    <property type="project" value="UniProtKB-KW"/>
</dbReference>
<evidence type="ECO:0000256" key="5">
    <source>
        <dbReference type="ARBA" id="ARBA00023295"/>
    </source>
</evidence>
<dbReference type="RefSeq" id="WP_189484602.1">
    <property type="nucleotide sequence ID" value="NZ_BMZB01000001.1"/>
</dbReference>
<dbReference type="InterPro" id="IPR023347">
    <property type="entry name" value="Lysozyme_dom_sf"/>
</dbReference>
<proteinExistence type="inferred from homology"/>
<dbReference type="PANTHER" id="PTHR38107">
    <property type="match status" value="1"/>
</dbReference>
<dbReference type="InterPro" id="IPR051018">
    <property type="entry name" value="Bacteriophage_GH24"/>
</dbReference>